<proteinExistence type="predicted"/>
<dbReference type="RefSeq" id="WP_074490188.1">
    <property type="nucleotide sequence ID" value="NZ_FPAM01000006.1"/>
</dbReference>
<evidence type="ECO:0000313" key="4">
    <source>
        <dbReference type="Proteomes" id="UP000186720"/>
    </source>
</evidence>
<reference evidence="3 4" key="1">
    <citation type="submission" date="2016-11" db="EMBL/GenBank/DDBJ databases">
        <title>Whole Genome Sequencing of Mucilaginibacter polytrichastri RG4-7(T) isolated from the moss sample.</title>
        <authorList>
            <person name="Li Y."/>
        </authorList>
    </citation>
    <scope>NUCLEOTIDE SEQUENCE [LARGE SCALE GENOMIC DNA]</scope>
    <source>
        <strain evidence="3 4">RG4-7</strain>
    </source>
</reference>
<name>A0A1Q6A0S4_9SPHI</name>
<comment type="caution">
    <text evidence="3">The sequence shown here is derived from an EMBL/GenBank/DDBJ whole genome shotgun (WGS) entry which is preliminary data.</text>
</comment>
<evidence type="ECO:0000259" key="2">
    <source>
        <dbReference type="Pfam" id="PF13505"/>
    </source>
</evidence>
<feature type="domain" description="Outer membrane protein beta-barrel" evidence="2">
    <location>
        <begin position="4"/>
        <end position="186"/>
    </location>
</feature>
<dbReference type="InterPro" id="IPR027385">
    <property type="entry name" value="Beta-barrel_OMP"/>
</dbReference>
<dbReference type="SUPFAM" id="SSF56925">
    <property type="entry name" value="OMPA-like"/>
    <property type="match status" value="1"/>
</dbReference>
<dbReference type="Pfam" id="PF13505">
    <property type="entry name" value="OMP_b-brl"/>
    <property type="match status" value="1"/>
</dbReference>
<dbReference type="AlphaFoldDB" id="A0A1Q6A0S4"/>
<accession>A0A1Q6A0S4</accession>
<evidence type="ECO:0000313" key="3">
    <source>
        <dbReference type="EMBL" id="OKS87606.1"/>
    </source>
</evidence>
<gene>
    <name evidence="3" type="ORF">RG47T_3067</name>
</gene>
<keyword evidence="1" id="KW-0732">Signal</keyword>
<keyword evidence="4" id="KW-1185">Reference proteome</keyword>
<dbReference type="Proteomes" id="UP000186720">
    <property type="component" value="Unassembled WGS sequence"/>
</dbReference>
<dbReference type="InterPro" id="IPR011250">
    <property type="entry name" value="OMP/PagP_B-barrel"/>
</dbReference>
<dbReference type="STRING" id="1302689.RG47T_3067"/>
<evidence type="ECO:0000256" key="1">
    <source>
        <dbReference type="ARBA" id="ARBA00022729"/>
    </source>
</evidence>
<protein>
    <recommendedName>
        <fullName evidence="2">Outer membrane protein beta-barrel domain-containing protein</fullName>
    </recommendedName>
</protein>
<organism evidence="3 4">
    <name type="scientific">Mucilaginibacter polytrichastri</name>
    <dbReference type="NCBI Taxonomy" id="1302689"/>
    <lineage>
        <taxon>Bacteria</taxon>
        <taxon>Pseudomonadati</taxon>
        <taxon>Bacteroidota</taxon>
        <taxon>Sphingobacteriia</taxon>
        <taxon>Sphingobacteriales</taxon>
        <taxon>Sphingobacteriaceae</taxon>
        <taxon>Mucilaginibacter</taxon>
    </lineage>
</organism>
<sequence>MLLLIQHAAFAQTEKFAERFYFPGGVGYNIVNSDAGGIAFKNGISINTGAEYRPHYINAVFYRFNFDVLNSSYTKNNIIATNVTNGKFTSNCFVIGAGYRFKYKGWGIYALGQSGLINHGYEKVNSYVNNEITVSSATQHNAIFKMAGGIEYYIVPHFALVFEPSYYQNLSTKSNLTPSFFNFNIGLTTTLF</sequence>
<dbReference type="EMBL" id="MPPL01000001">
    <property type="protein sequence ID" value="OKS87606.1"/>
    <property type="molecule type" value="Genomic_DNA"/>
</dbReference>